<accession>A0ABS2P9L3</accession>
<evidence type="ECO:0000313" key="2">
    <source>
        <dbReference type="Proteomes" id="UP000741863"/>
    </source>
</evidence>
<keyword evidence="2" id="KW-1185">Reference proteome</keyword>
<name>A0ABS2P9L3_9BACL</name>
<sequence>MFERNIYDQYGFHCDERWHLGAYEGFESEGNSYIVTPYPRKEDSVLTQFEWARQLERAGIIDVAMPVQTMDGKVIAKIDGAQQLIFRLPQDDPRRNEQPQQPEAFQLAQIHEVSRGWMPNVKDLNFLGSWLHIWETRMSQLENWHQQVDARRQKNDFDRQFLYTFPYYLGRAETAMQWLVEEGQEHLLQPYDGSINHTRFTPTSWFAASPTTTQVKLPLQFVYDHPARDLGERLRSIYRQGDGEEAYRFIEDYYGAQFRGGNNVHWPLIGARLLLPLNYVEVVEDHYMNEGTNAENRSLEAVNFEEELAAEEKYLRLTSECLLEHLPSSTAGAWFTRRIFV</sequence>
<dbReference type="SUPFAM" id="SSF56112">
    <property type="entry name" value="Protein kinase-like (PK-like)"/>
    <property type="match status" value="1"/>
</dbReference>
<reference evidence="1 2" key="1">
    <citation type="submission" date="2021-01" db="EMBL/GenBank/DDBJ databases">
        <title>Genomic Encyclopedia of Type Strains, Phase IV (KMG-IV): sequencing the most valuable type-strain genomes for metagenomic binning, comparative biology and taxonomic classification.</title>
        <authorList>
            <person name="Goeker M."/>
        </authorList>
    </citation>
    <scope>NUCLEOTIDE SEQUENCE [LARGE SCALE GENOMIC DNA]</scope>
    <source>
        <strain evidence="1 2">DSM 25540</strain>
    </source>
</reference>
<dbReference type="PANTHER" id="PTHR39179">
    <property type="entry name" value="SPORE COAT PROTEIN I"/>
    <property type="match status" value="1"/>
</dbReference>
<comment type="caution">
    <text evidence="1">The sequence shown here is derived from an EMBL/GenBank/DDBJ whole genome shotgun (WGS) entry which is preliminary data.</text>
</comment>
<protein>
    <submittedName>
        <fullName evidence="1">Spore coat protein YutH</fullName>
    </submittedName>
</protein>
<dbReference type="EMBL" id="JAFBEC010000002">
    <property type="protein sequence ID" value="MBM7631994.1"/>
    <property type="molecule type" value="Genomic_DNA"/>
</dbReference>
<evidence type="ECO:0000313" key="1">
    <source>
        <dbReference type="EMBL" id="MBM7631994.1"/>
    </source>
</evidence>
<keyword evidence="1" id="KW-0167">Capsid protein</keyword>
<dbReference type="PANTHER" id="PTHR39179:SF2">
    <property type="entry name" value="ENDOSPORE COAT-ASSOCIATED PROTEIN YUTH"/>
    <property type="match status" value="1"/>
</dbReference>
<dbReference type="InterPro" id="IPR011009">
    <property type="entry name" value="Kinase-like_dom_sf"/>
</dbReference>
<dbReference type="Proteomes" id="UP000741863">
    <property type="component" value="Unassembled WGS sequence"/>
</dbReference>
<proteinExistence type="predicted"/>
<keyword evidence="1" id="KW-0946">Virion</keyword>
<organism evidence="1 2">
    <name type="scientific">Geomicrobium sediminis</name>
    <dbReference type="NCBI Taxonomy" id="1347788"/>
    <lineage>
        <taxon>Bacteria</taxon>
        <taxon>Bacillati</taxon>
        <taxon>Bacillota</taxon>
        <taxon>Bacilli</taxon>
        <taxon>Bacillales</taxon>
        <taxon>Geomicrobium</taxon>
    </lineage>
</organism>
<dbReference type="InterPro" id="IPR047175">
    <property type="entry name" value="CotS-like"/>
</dbReference>
<dbReference type="Gene3D" id="3.90.1200.10">
    <property type="match status" value="1"/>
</dbReference>
<dbReference type="RefSeq" id="WP_204695995.1">
    <property type="nucleotide sequence ID" value="NZ_JAFBEC010000002.1"/>
</dbReference>
<gene>
    <name evidence="1" type="ORF">JOD17_001086</name>
</gene>